<organism evidence="9 10">
    <name type="scientific">Cohnella fermenti</name>
    <dbReference type="NCBI Taxonomy" id="2565925"/>
    <lineage>
        <taxon>Bacteria</taxon>
        <taxon>Bacillati</taxon>
        <taxon>Bacillota</taxon>
        <taxon>Bacilli</taxon>
        <taxon>Bacillales</taxon>
        <taxon>Paenibacillaceae</taxon>
        <taxon>Cohnella</taxon>
    </lineage>
</organism>
<dbReference type="Proteomes" id="UP000310636">
    <property type="component" value="Unassembled WGS sequence"/>
</dbReference>
<dbReference type="Pfam" id="PF04647">
    <property type="entry name" value="AgrB"/>
    <property type="match status" value="1"/>
</dbReference>
<accession>A0A4S4BQ65</accession>
<evidence type="ECO:0000313" key="10">
    <source>
        <dbReference type="Proteomes" id="UP000310636"/>
    </source>
</evidence>
<dbReference type="GO" id="GO:0016020">
    <property type="term" value="C:membrane"/>
    <property type="evidence" value="ECO:0007669"/>
    <property type="project" value="InterPro"/>
</dbReference>
<keyword evidence="4 8" id="KW-0812">Transmembrane</keyword>
<keyword evidence="2" id="KW-0673">Quorum sensing</keyword>
<proteinExistence type="predicted"/>
<keyword evidence="7 8" id="KW-0472">Membrane</keyword>
<evidence type="ECO:0000256" key="5">
    <source>
        <dbReference type="ARBA" id="ARBA00022801"/>
    </source>
</evidence>
<name>A0A4S4BQ65_9BACL</name>
<dbReference type="GO" id="GO:0009372">
    <property type="term" value="P:quorum sensing"/>
    <property type="evidence" value="ECO:0007669"/>
    <property type="project" value="UniProtKB-KW"/>
</dbReference>
<keyword evidence="10" id="KW-1185">Reference proteome</keyword>
<dbReference type="InterPro" id="IPR006741">
    <property type="entry name" value="AgrB"/>
</dbReference>
<protein>
    <submittedName>
        <fullName evidence="9">Accessory regulator AgrB</fullName>
    </submittedName>
</protein>
<feature type="transmembrane region" description="Helical" evidence="8">
    <location>
        <begin position="102"/>
        <end position="122"/>
    </location>
</feature>
<keyword evidence="6 8" id="KW-1133">Transmembrane helix</keyword>
<dbReference type="AlphaFoldDB" id="A0A4S4BQ65"/>
<evidence type="ECO:0000256" key="7">
    <source>
        <dbReference type="ARBA" id="ARBA00023136"/>
    </source>
</evidence>
<dbReference type="GO" id="GO:0008233">
    <property type="term" value="F:peptidase activity"/>
    <property type="evidence" value="ECO:0007669"/>
    <property type="project" value="UniProtKB-KW"/>
</dbReference>
<evidence type="ECO:0000256" key="8">
    <source>
        <dbReference type="SAM" id="Phobius"/>
    </source>
</evidence>
<sequence>MIHHLANKLAIRIKKAAPEAPTSIEVMRYSLSFLLNAFFIIGITLMISVFTGRFTEAVIVLISYAILRQLTGGVHLKSGTLCIVVSTAGATALSLAEFSYRIEVIVTVASLLLILIFAPYLVTITRVKKNHYPIMRAAAMLLVSTALLVDSPPLVASFFVQALTLIHMKGGERT</sequence>
<reference evidence="9 10" key="1">
    <citation type="submission" date="2019-04" db="EMBL/GenBank/DDBJ databases">
        <title>Cohnella sp. nov. isolated from preserved vegetables.</title>
        <authorList>
            <person name="Lin S.-Y."/>
            <person name="Hung M.-H."/>
            <person name="Young C.-C."/>
        </authorList>
    </citation>
    <scope>NUCLEOTIDE SEQUENCE [LARGE SCALE GENOMIC DNA]</scope>
    <source>
        <strain evidence="9 10">CC-MHH1044</strain>
    </source>
</reference>
<feature type="transmembrane region" description="Helical" evidence="8">
    <location>
        <begin position="37"/>
        <end position="67"/>
    </location>
</feature>
<evidence type="ECO:0000256" key="2">
    <source>
        <dbReference type="ARBA" id="ARBA00022654"/>
    </source>
</evidence>
<dbReference type="SMART" id="SM00793">
    <property type="entry name" value="AgrB"/>
    <property type="match status" value="1"/>
</dbReference>
<keyword evidence="5" id="KW-0378">Hydrolase</keyword>
<keyword evidence="1" id="KW-1003">Cell membrane</keyword>
<feature type="transmembrane region" description="Helical" evidence="8">
    <location>
        <begin position="134"/>
        <end position="160"/>
    </location>
</feature>
<evidence type="ECO:0000256" key="6">
    <source>
        <dbReference type="ARBA" id="ARBA00022989"/>
    </source>
</evidence>
<evidence type="ECO:0000256" key="1">
    <source>
        <dbReference type="ARBA" id="ARBA00022475"/>
    </source>
</evidence>
<dbReference type="EMBL" id="SSOB01000026">
    <property type="protein sequence ID" value="THF76227.1"/>
    <property type="molecule type" value="Genomic_DNA"/>
</dbReference>
<dbReference type="OrthoDB" id="2666767at2"/>
<evidence type="ECO:0000256" key="3">
    <source>
        <dbReference type="ARBA" id="ARBA00022670"/>
    </source>
</evidence>
<dbReference type="GO" id="GO:0006508">
    <property type="term" value="P:proteolysis"/>
    <property type="evidence" value="ECO:0007669"/>
    <property type="project" value="UniProtKB-KW"/>
</dbReference>
<evidence type="ECO:0000313" key="9">
    <source>
        <dbReference type="EMBL" id="THF76227.1"/>
    </source>
</evidence>
<gene>
    <name evidence="9" type="ORF">E6C55_19565</name>
</gene>
<comment type="caution">
    <text evidence="9">The sequence shown here is derived from an EMBL/GenBank/DDBJ whole genome shotgun (WGS) entry which is preliminary data.</text>
</comment>
<keyword evidence="3" id="KW-0645">Protease</keyword>
<evidence type="ECO:0000256" key="4">
    <source>
        <dbReference type="ARBA" id="ARBA00022692"/>
    </source>
</evidence>